<reference evidence="2" key="2">
    <citation type="journal article" date="2015" name="Fish Shellfish Immunol.">
        <title>Early steps in the European eel (Anguilla anguilla)-Vibrio vulnificus interaction in the gills: Role of the RtxA13 toxin.</title>
        <authorList>
            <person name="Callol A."/>
            <person name="Pajuelo D."/>
            <person name="Ebbesson L."/>
            <person name="Teles M."/>
            <person name="MacKenzie S."/>
            <person name="Amaro C."/>
        </authorList>
    </citation>
    <scope>NUCLEOTIDE SEQUENCE</scope>
</reference>
<dbReference type="EMBL" id="GBXM01009156">
    <property type="protein sequence ID" value="JAH99421.1"/>
    <property type="molecule type" value="Transcribed_RNA"/>
</dbReference>
<name>A0A0E9XAF4_ANGAN</name>
<sequence length="33" mass="3677">MKKQKDWKLRNLHTPNLPGASPPSISTERTGST</sequence>
<proteinExistence type="predicted"/>
<evidence type="ECO:0000256" key="1">
    <source>
        <dbReference type="SAM" id="MobiDB-lite"/>
    </source>
</evidence>
<feature type="compositionally biased region" description="Polar residues" evidence="1">
    <location>
        <begin position="23"/>
        <end position="33"/>
    </location>
</feature>
<evidence type="ECO:0000313" key="2">
    <source>
        <dbReference type="EMBL" id="JAH99421.1"/>
    </source>
</evidence>
<protein>
    <submittedName>
        <fullName evidence="2">Uncharacterized protein</fullName>
    </submittedName>
</protein>
<reference evidence="2" key="1">
    <citation type="submission" date="2014-11" db="EMBL/GenBank/DDBJ databases">
        <authorList>
            <person name="Amaro Gonzalez C."/>
        </authorList>
    </citation>
    <scope>NUCLEOTIDE SEQUENCE</scope>
</reference>
<feature type="region of interest" description="Disordered" evidence="1">
    <location>
        <begin position="1"/>
        <end position="33"/>
    </location>
</feature>
<organism evidence="2">
    <name type="scientific">Anguilla anguilla</name>
    <name type="common">European freshwater eel</name>
    <name type="synonym">Muraena anguilla</name>
    <dbReference type="NCBI Taxonomy" id="7936"/>
    <lineage>
        <taxon>Eukaryota</taxon>
        <taxon>Metazoa</taxon>
        <taxon>Chordata</taxon>
        <taxon>Craniata</taxon>
        <taxon>Vertebrata</taxon>
        <taxon>Euteleostomi</taxon>
        <taxon>Actinopterygii</taxon>
        <taxon>Neopterygii</taxon>
        <taxon>Teleostei</taxon>
        <taxon>Anguilliformes</taxon>
        <taxon>Anguillidae</taxon>
        <taxon>Anguilla</taxon>
    </lineage>
</organism>
<accession>A0A0E9XAF4</accession>
<dbReference type="AlphaFoldDB" id="A0A0E9XAF4"/>